<sequence>MGRLTFDSINAAAEDGSILSPQYQHIYVPNATDKYETYLTLAFESAVLALGKQRIMPQGLYSQHVICKQQDQLIARLQHIDLDRLLVEILKNCAIQMMDGGPTSGFGVTIHPESVPMHTLARFLFTSLLNYYPDLAFQVGLRAMRLPVLEDAEERSVNEGNADVENRRDGFVLSRYPRWWTLGHLETQQCSLSSAMLSAAKAEPARLAGVLESARRNIHSSSHLFKLAQDAFRYATTDASSRSQILLGVAFELGLQVMRMTLTCLNWRRREMQQEELSGCARTLALQCATKDPPNCALNALTLTENDPMAFEAAYQIVIDAASHIMTSSQLFTIARYMEHRGYPMRSYKLGILAMKNVHLAYNQDTHPAINDIHWACALSHSLGKAELANMIPLVIKNVQCATVLSDILRRCSVPTPGITHFNSHHRGNNMRPVQKLSYDRAPLRQLLEAAVAAYVNTTHSRLSHISPRHYGDFIDFLSKARDTFILARDGPAHFSRLIENITVAYKGKKKLVRQVRQRFQFV</sequence>
<proteinExistence type="predicted"/>
<dbReference type="GO" id="GO:0031462">
    <property type="term" value="C:Cul2-RING ubiquitin ligase complex"/>
    <property type="evidence" value="ECO:0007669"/>
    <property type="project" value="TreeGrafter"/>
</dbReference>
<keyword evidence="3" id="KW-0862">Zinc</keyword>
<evidence type="ECO:0000259" key="4">
    <source>
        <dbReference type="Pfam" id="PF21055"/>
    </source>
</evidence>
<dbReference type="EnsemblMetazoa" id="PPAI002696-RA">
    <property type="protein sequence ID" value="PPAI002696-PA"/>
    <property type="gene ID" value="PPAI002696"/>
</dbReference>
<dbReference type="AlphaFoldDB" id="A0A1B0D5D9"/>
<dbReference type="Proteomes" id="UP000092462">
    <property type="component" value="Unassembled WGS sequence"/>
</dbReference>
<feature type="domain" description="ZSWIM4-8 C-terminal" evidence="4">
    <location>
        <begin position="330"/>
        <end position="512"/>
    </location>
</feature>
<evidence type="ECO:0000256" key="3">
    <source>
        <dbReference type="ARBA" id="ARBA00022833"/>
    </source>
</evidence>
<evidence type="ECO:0000313" key="6">
    <source>
        <dbReference type="Proteomes" id="UP000092462"/>
    </source>
</evidence>
<dbReference type="VEuPathDB" id="VectorBase:PPAI002696"/>
<dbReference type="PANTHER" id="PTHR22619:SF0">
    <property type="entry name" value="ZINC FINGER SWIM DOMAIN-CONTAINING PROTEIN 6-LIKE PROTEIN"/>
    <property type="match status" value="1"/>
</dbReference>
<dbReference type="EMBL" id="AJVK01025161">
    <property type="status" value="NOT_ANNOTATED_CDS"/>
    <property type="molecule type" value="Genomic_DNA"/>
</dbReference>
<dbReference type="VEuPathDB" id="VectorBase:PPAPM1_012527"/>
<dbReference type="InterPro" id="IPR048370">
    <property type="entry name" value="ZSWIM4-8_C"/>
</dbReference>
<protein>
    <recommendedName>
        <fullName evidence="4">ZSWIM4-8 C-terminal domain-containing protein</fullName>
    </recommendedName>
</protein>
<dbReference type="Pfam" id="PF21055">
    <property type="entry name" value="ZSWIM4-8_C"/>
    <property type="match status" value="1"/>
</dbReference>
<evidence type="ECO:0000256" key="1">
    <source>
        <dbReference type="ARBA" id="ARBA00022723"/>
    </source>
</evidence>
<evidence type="ECO:0000313" key="5">
    <source>
        <dbReference type="EnsemblMetazoa" id="PPAI002696-PA"/>
    </source>
</evidence>
<keyword evidence="2" id="KW-0863">Zinc-finger</keyword>
<reference evidence="5" key="1">
    <citation type="submission" date="2022-08" db="UniProtKB">
        <authorList>
            <consortium name="EnsemblMetazoa"/>
        </authorList>
    </citation>
    <scope>IDENTIFICATION</scope>
    <source>
        <strain evidence="5">Israel</strain>
    </source>
</reference>
<evidence type="ECO:0000256" key="2">
    <source>
        <dbReference type="ARBA" id="ARBA00022771"/>
    </source>
</evidence>
<keyword evidence="1" id="KW-0479">Metal-binding</keyword>
<dbReference type="PANTHER" id="PTHR22619">
    <property type="entry name" value="ZINC FINGER SWIM DOMAIN CONTAINING PROTEIN 4, 5, 6"/>
    <property type="match status" value="1"/>
</dbReference>
<organism evidence="5 6">
    <name type="scientific">Phlebotomus papatasi</name>
    <name type="common">Sandfly</name>
    <dbReference type="NCBI Taxonomy" id="29031"/>
    <lineage>
        <taxon>Eukaryota</taxon>
        <taxon>Metazoa</taxon>
        <taxon>Ecdysozoa</taxon>
        <taxon>Arthropoda</taxon>
        <taxon>Hexapoda</taxon>
        <taxon>Insecta</taxon>
        <taxon>Pterygota</taxon>
        <taxon>Neoptera</taxon>
        <taxon>Endopterygota</taxon>
        <taxon>Diptera</taxon>
        <taxon>Nematocera</taxon>
        <taxon>Psychodoidea</taxon>
        <taxon>Psychodidae</taxon>
        <taxon>Phlebotomus</taxon>
        <taxon>Phlebotomus</taxon>
    </lineage>
</organism>
<dbReference type="EMBL" id="AJVK01025159">
    <property type="status" value="NOT_ANNOTATED_CDS"/>
    <property type="molecule type" value="Genomic_DNA"/>
</dbReference>
<accession>A0A1B0D5D9</accession>
<name>A0A1B0D5D9_PHLPP</name>
<keyword evidence="6" id="KW-1185">Reference proteome</keyword>
<dbReference type="EMBL" id="AJVK01025162">
    <property type="status" value="NOT_ANNOTATED_CDS"/>
    <property type="molecule type" value="Genomic_DNA"/>
</dbReference>
<dbReference type="EMBL" id="AJVK01025160">
    <property type="status" value="NOT_ANNOTATED_CDS"/>
    <property type="molecule type" value="Genomic_DNA"/>
</dbReference>
<dbReference type="GO" id="GO:0008270">
    <property type="term" value="F:zinc ion binding"/>
    <property type="evidence" value="ECO:0007669"/>
    <property type="project" value="UniProtKB-KW"/>
</dbReference>